<reference evidence="1" key="1">
    <citation type="submission" date="2021-11" db="EMBL/GenBank/DDBJ databases">
        <title>Study of the species diversity of bacterial strains isolated from a unique natural object - Shulgan-Tash cave (Bashkiria).</title>
        <authorList>
            <person name="Sazanova A.L."/>
            <person name="Chirak E.R."/>
            <person name="Safronova V.I."/>
        </authorList>
    </citation>
    <scope>NUCLEOTIDE SEQUENCE</scope>
    <source>
        <strain evidence="1">P1</strain>
    </source>
</reference>
<organism evidence="1 2">
    <name type="scientific">Janibacter limosus</name>
    <dbReference type="NCBI Taxonomy" id="53458"/>
    <lineage>
        <taxon>Bacteria</taxon>
        <taxon>Bacillati</taxon>
        <taxon>Actinomycetota</taxon>
        <taxon>Actinomycetes</taxon>
        <taxon>Micrococcales</taxon>
        <taxon>Intrasporangiaceae</taxon>
        <taxon>Janibacter</taxon>
    </lineage>
</organism>
<dbReference type="EMBL" id="CP087977">
    <property type="protein sequence ID" value="UUZ44271.1"/>
    <property type="molecule type" value="Genomic_DNA"/>
</dbReference>
<evidence type="ECO:0000313" key="2">
    <source>
        <dbReference type="Proteomes" id="UP001059663"/>
    </source>
</evidence>
<protein>
    <submittedName>
        <fullName evidence="1">S1 family peptidase</fullName>
    </submittedName>
</protein>
<dbReference type="Proteomes" id="UP001059663">
    <property type="component" value="Chromosome"/>
</dbReference>
<evidence type="ECO:0000313" key="1">
    <source>
        <dbReference type="EMBL" id="UUZ44271.1"/>
    </source>
</evidence>
<name>A0AC61U2Y4_9MICO</name>
<proteinExistence type="predicted"/>
<accession>A0AC61U2Y4</accession>
<gene>
    <name evidence="1" type="ORF">LP422_17535</name>
</gene>
<sequence>MAPPTYPKLQEMSIEESNLRGADGASVVQAWIEEHRSTDLSATEPTLDGVPLSELEDLAEYARAEGMTVLDAVKEQAVSDEFQAVSWKLESLFPENYAGMEFRRDGGRTWFGFNGEAPQEAVDLIGTLPGSSQVVVGDFIPKSDWGRAVSDVRRQVAATLNTEAVSVGFDAADKTFLVTQHVGAAAPNTISSTKIDDLEKIVNSSLVKAGPGSAYAIEVETSTSTGELTDSFARGGGYLDNVGCTAGFILTSNVGRRIGTAGHCALPDDYATYRLHGSDGGSTTSVVATWRTFSYSTPASTPQFDLGIYSTGSFTGYPSFYYNPGQKREVSGAASGRYDVGVTVCFFGRTTYDGASCGYVTDSVQDHYFAGDGVTLRGVTEFSQAPQPGDSGGPVFRRTWAVGIVNGRDSGAATSRQFICTRTTGFQC</sequence>